<dbReference type="GO" id="GO:0016747">
    <property type="term" value="F:acyltransferase activity, transferring groups other than amino-acyl groups"/>
    <property type="evidence" value="ECO:0007669"/>
    <property type="project" value="TreeGrafter"/>
</dbReference>
<evidence type="ECO:0000256" key="1">
    <source>
        <dbReference type="ARBA" id="ARBA00022679"/>
    </source>
</evidence>
<dbReference type="Proteomes" id="UP000009886">
    <property type="component" value="Unassembled WGS sequence"/>
</dbReference>
<dbReference type="AlphaFoldDB" id="K9F6B0"/>
<proteinExistence type="predicted"/>
<dbReference type="HOGENOM" id="CLU_026450_4_0_1"/>
<keyword evidence="1" id="KW-0808">Transferase</keyword>
<evidence type="ECO:0008006" key="4">
    <source>
        <dbReference type="Google" id="ProtNLM"/>
    </source>
</evidence>
<gene>
    <name evidence="2" type="ORF">PDIP_86870</name>
</gene>
<dbReference type="PANTHER" id="PTHR31642:SF310">
    <property type="entry name" value="FATTY ALCOHOL:CAFFEOYL-COA ACYLTRANSFERASE"/>
    <property type="match status" value="1"/>
</dbReference>
<dbReference type="EMBL" id="AKCU01000528">
    <property type="protein sequence ID" value="EKV04599.1"/>
    <property type="molecule type" value="Genomic_DNA"/>
</dbReference>
<dbReference type="RefSeq" id="XP_014530575.2">
    <property type="nucleotide sequence ID" value="XM_014675089.2"/>
</dbReference>
<accession>K9F6B0</accession>
<reference evidence="3" key="1">
    <citation type="journal article" date="2012" name="BMC Genomics">
        <title>Genome sequence of the necrotrophic fungus Penicillium digitatum, the main postharvest pathogen of citrus.</title>
        <authorList>
            <person name="Marcet-Houben M."/>
            <person name="Ballester A.-R."/>
            <person name="de la Fuente B."/>
            <person name="Harries E."/>
            <person name="Marcos J.F."/>
            <person name="Gonzalez-Candelas L."/>
            <person name="Gabaldon T."/>
        </authorList>
    </citation>
    <scope>NUCLEOTIDE SEQUENCE [LARGE SCALE GENOMIC DNA]</scope>
    <source>
        <strain evidence="3">Pd1 / CECT 20795</strain>
    </source>
</reference>
<dbReference type="InterPro" id="IPR023213">
    <property type="entry name" value="CAT-like_dom_sf"/>
</dbReference>
<dbReference type="InterPro" id="IPR050317">
    <property type="entry name" value="Plant_Fungal_Acyltransferase"/>
</dbReference>
<dbReference type="Gene3D" id="3.30.559.10">
    <property type="entry name" value="Chloramphenicol acetyltransferase-like domain"/>
    <property type="match status" value="2"/>
</dbReference>
<organism evidence="2 3">
    <name type="scientific">Penicillium digitatum (strain Pd1 / CECT 20795)</name>
    <name type="common">Green mold</name>
    <dbReference type="NCBI Taxonomy" id="1170230"/>
    <lineage>
        <taxon>Eukaryota</taxon>
        <taxon>Fungi</taxon>
        <taxon>Dikarya</taxon>
        <taxon>Ascomycota</taxon>
        <taxon>Pezizomycotina</taxon>
        <taxon>Eurotiomycetes</taxon>
        <taxon>Eurotiomycetidae</taxon>
        <taxon>Eurotiales</taxon>
        <taxon>Aspergillaceae</taxon>
        <taxon>Penicillium</taxon>
    </lineage>
</organism>
<dbReference type="VEuPathDB" id="FungiDB:PDIP_86870"/>
<dbReference type="Pfam" id="PF02458">
    <property type="entry name" value="Transferase"/>
    <property type="match status" value="1"/>
</dbReference>
<dbReference type="PANTHER" id="PTHR31642">
    <property type="entry name" value="TRICHOTHECENE 3-O-ACETYLTRANSFERASE"/>
    <property type="match status" value="1"/>
</dbReference>
<dbReference type="OrthoDB" id="1862401at2759"/>
<sequence>MPKMRTDPQCIHLSPMDNVMPRFYARLIFAFRCSSNHDHQKIRDLLEQGLRRTSADIPSVAGKVFTRPVTPDRAGQLEMRVHPSYCPTVHAREFSELDYDELLDEGLPQDILDPNILFPVIGAPDSEQGAPAFLAQANFVTGGLLLAVGLYHSVIDGTSGVWLAKKWAEHTRHLQSVTEDRALLEIMPRSTDPGVLEDLWLAQGYSPLTVEELKTGAKGSNDPSLWRLLGLDPLNTPPSPPLMVEPEERKERPMQSTIFYLSPQALEDLKKASTEEPFGRVSTNDALMALLWRSIIRARFPSNTSSTDTDEAILDTTYDGRAGFSPDLPFTYMGSLIFTCTARMQRSQLVSPTASLASVAHEIRQAAKNIDSSRMHAAFGLAVSIPDYTKLTYPFATFAGAEVCITSWIAWSMFDLDFGPIFANGGRPDFVRPPRQEFDAVCRRCVVLPLQSHGGCEVLISLVADEMQRLEQDPELARFACVACH</sequence>
<dbReference type="SUPFAM" id="SSF52777">
    <property type="entry name" value="CoA-dependent acyltransferases"/>
    <property type="match status" value="1"/>
</dbReference>
<evidence type="ECO:0000313" key="3">
    <source>
        <dbReference type="Proteomes" id="UP000009886"/>
    </source>
</evidence>
<protein>
    <recommendedName>
        <fullName evidence="4">Trichothecene 3-O-acetyltransferase</fullName>
    </recommendedName>
</protein>
<comment type="caution">
    <text evidence="2">The sequence shown here is derived from an EMBL/GenBank/DDBJ whole genome shotgun (WGS) entry which is preliminary data.</text>
</comment>
<dbReference type="GeneID" id="26237001"/>
<dbReference type="KEGG" id="pdp:PDIP_86870"/>
<evidence type="ECO:0000313" key="2">
    <source>
        <dbReference type="EMBL" id="EKV04599.1"/>
    </source>
</evidence>
<name>K9F6B0_PEND1</name>